<dbReference type="AlphaFoldDB" id="A0A0B7ARZ1"/>
<accession>A0A0B7ARZ1</accession>
<dbReference type="EMBL" id="HACG01036491">
    <property type="protein sequence ID" value="CEK83356.1"/>
    <property type="molecule type" value="Transcribed_RNA"/>
</dbReference>
<dbReference type="EMBL" id="HACG01036493">
    <property type="protein sequence ID" value="CEK83358.1"/>
    <property type="molecule type" value="Transcribed_RNA"/>
</dbReference>
<dbReference type="EMBL" id="HACG01036492">
    <property type="protein sequence ID" value="CEK83357.1"/>
    <property type="molecule type" value="Transcribed_RNA"/>
</dbReference>
<protein>
    <submittedName>
        <fullName evidence="2">Uncharacterized protein</fullName>
    </submittedName>
</protein>
<evidence type="ECO:0000313" key="3">
    <source>
        <dbReference type="EMBL" id="CEK83358.1"/>
    </source>
</evidence>
<evidence type="ECO:0000313" key="2">
    <source>
        <dbReference type="EMBL" id="CEK83357.1"/>
    </source>
</evidence>
<sequence>MHQAVSVLVTTEVQDVELEMTHARTSGVRTEDVASHVEMNLFVNVLKDSADPDVELETLLKMPVRIYDARTEVAAGQMVVVLIVNVLKVTLVPDVKLETEEEINPQELQSHVEALAVVTVPMTSVADVQVGGSANPSVLVALLYCVTRNLLTDVSQKTKNNNIKVEQLEATQTL</sequence>
<organism evidence="2">
    <name type="scientific">Arion vulgaris</name>
    <dbReference type="NCBI Taxonomy" id="1028688"/>
    <lineage>
        <taxon>Eukaryota</taxon>
        <taxon>Metazoa</taxon>
        <taxon>Spiralia</taxon>
        <taxon>Lophotrochozoa</taxon>
        <taxon>Mollusca</taxon>
        <taxon>Gastropoda</taxon>
        <taxon>Heterobranchia</taxon>
        <taxon>Euthyneura</taxon>
        <taxon>Panpulmonata</taxon>
        <taxon>Eupulmonata</taxon>
        <taxon>Stylommatophora</taxon>
        <taxon>Helicina</taxon>
        <taxon>Arionoidea</taxon>
        <taxon>Arionidae</taxon>
        <taxon>Arion</taxon>
    </lineage>
</organism>
<reference evidence="2" key="1">
    <citation type="submission" date="2014-12" db="EMBL/GenBank/DDBJ databases">
        <title>Insight into the proteome of Arion vulgaris.</title>
        <authorList>
            <person name="Aradska J."/>
            <person name="Bulat T."/>
            <person name="Smidak R."/>
            <person name="Sarate P."/>
            <person name="Gangsoo J."/>
            <person name="Sialana F."/>
            <person name="Bilban M."/>
            <person name="Lubec G."/>
        </authorList>
    </citation>
    <scope>NUCLEOTIDE SEQUENCE</scope>
    <source>
        <tissue evidence="2">Skin</tissue>
    </source>
</reference>
<proteinExistence type="predicted"/>
<gene>
    <name evidence="2" type="primary">ORF136578</name>
    <name evidence="1" type="synonym">ORF136574</name>
    <name evidence="3" type="synonym">ORF136581</name>
</gene>
<name>A0A0B7ARZ1_9EUPU</name>
<evidence type="ECO:0000313" key="1">
    <source>
        <dbReference type="EMBL" id="CEK83356.1"/>
    </source>
</evidence>